<evidence type="ECO:0000256" key="2">
    <source>
        <dbReference type="ARBA" id="ARBA00023125"/>
    </source>
</evidence>
<keyword evidence="1" id="KW-0805">Transcription regulation</keyword>
<dbReference type="Pfam" id="PF01047">
    <property type="entry name" value="MarR"/>
    <property type="match status" value="1"/>
</dbReference>
<feature type="domain" description="HTH marR-type" evidence="4">
    <location>
        <begin position="12"/>
        <end position="148"/>
    </location>
</feature>
<evidence type="ECO:0000256" key="1">
    <source>
        <dbReference type="ARBA" id="ARBA00023015"/>
    </source>
</evidence>
<organism evidence="5 6">
    <name type="scientific">Actinacidiphila acidipaludis</name>
    <dbReference type="NCBI Taxonomy" id="2873382"/>
    <lineage>
        <taxon>Bacteria</taxon>
        <taxon>Bacillati</taxon>
        <taxon>Actinomycetota</taxon>
        <taxon>Actinomycetes</taxon>
        <taxon>Kitasatosporales</taxon>
        <taxon>Streptomycetaceae</taxon>
        <taxon>Actinacidiphila</taxon>
    </lineage>
</organism>
<evidence type="ECO:0000313" key="6">
    <source>
        <dbReference type="Proteomes" id="UP000778578"/>
    </source>
</evidence>
<dbReference type="InterPro" id="IPR036390">
    <property type="entry name" value="WH_DNA-bd_sf"/>
</dbReference>
<dbReference type="Gene3D" id="1.10.10.10">
    <property type="entry name" value="Winged helix-like DNA-binding domain superfamily/Winged helix DNA-binding domain"/>
    <property type="match status" value="1"/>
</dbReference>
<accession>A0ABS7QF98</accession>
<sequence length="148" mass="15865">MTGLSTGFGAAEESPGLLLWQVTNRWQAAQRAALKPYGLTHVQFVLLASLTWLEGMSDEPVTQRALADHAVTDPMMTSQVLRALEDRGLLVRGPHPHDARARALTATAEGRDLANRAVASVEACDGDFFAALGDGLPSFARALRTLRG</sequence>
<evidence type="ECO:0000256" key="3">
    <source>
        <dbReference type="ARBA" id="ARBA00023163"/>
    </source>
</evidence>
<protein>
    <submittedName>
        <fullName evidence="5">MarR family winged helix-turn-helix transcriptional regulator</fullName>
    </submittedName>
</protein>
<dbReference type="PANTHER" id="PTHR33164">
    <property type="entry name" value="TRANSCRIPTIONAL REGULATOR, MARR FAMILY"/>
    <property type="match status" value="1"/>
</dbReference>
<dbReference type="SMART" id="SM00347">
    <property type="entry name" value="HTH_MARR"/>
    <property type="match status" value="1"/>
</dbReference>
<dbReference type="RefSeq" id="WP_222967904.1">
    <property type="nucleotide sequence ID" value="NZ_JAINZZ010000056.1"/>
</dbReference>
<dbReference type="InterPro" id="IPR039422">
    <property type="entry name" value="MarR/SlyA-like"/>
</dbReference>
<keyword evidence="2" id="KW-0238">DNA-binding</keyword>
<dbReference type="Proteomes" id="UP000778578">
    <property type="component" value="Unassembled WGS sequence"/>
</dbReference>
<dbReference type="SUPFAM" id="SSF46785">
    <property type="entry name" value="Winged helix' DNA-binding domain"/>
    <property type="match status" value="1"/>
</dbReference>
<keyword evidence="6" id="KW-1185">Reference proteome</keyword>
<dbReference type="InterPro" id="IPR000835">
    <property type="entry name" value="HTH_MarR-typ"/>
</dbReference>
<gene>
    <name evidence="5" type="ORF">K7862_29945</name>
</gene>
<reference evidence="5 6" key="1">
    <citation type="submission" date="2021-08" db="EMBL/GenBank/DDBJ databases">
        <title>WGS of actinomycetes from Thailand.</title>
        <authorList>
            <person name="Thawai C."/>
        </authorList>
    </citation>
    <scope>NUCLEOTIDE SEQUENCE [LARGE SCALE GENOMIC DNA]</scope>
    <source>
        <strain evidence="5 6">PLK6-54</strain>
    </source>
</reference>
<dbReference type="EMBL" id="JAINZZ010000056">
    <property type="protein sequence ID" value="MBY8881825.1"/>
    <property type="molecule type" value="Genomic_DNA"/>
</dbReference>
<proteinExistence type="predicted"/>
<comment type="caution">
    <text evidence="5">The sequence shown here is derived from an EMBL/GenBank/DDBJ whole genome shotgun (WGS) entry which is preliminary data.</text>
</comment>
<evidence type="ECO:0000313" key="5">
    <source>
        <dbReference type="EMBL" id="MBY8881825.1"/>
    </source>
</evidence>
<dbReference type="InterPro" id="IPR036388">
    <property type="entry name" value="WH-like_DNA-bd_sf"/>
</dbReference>
<evidence type="ECO:0000259" key="4">
    <source>
        <dbReference type="PROSITE" id="PS50995"/>
    </source>
</evidence>
<name>A0ABS7QF98_9ACTN</name>
<dbReference type="PANTHER" id="PTHR33164:SF64">
    <property type="entry name" value="TRANSCRIPTIONAL REGULATOR SLYA"/>
    <property type="match status" value="1"/>
</dbReference>
<dbReference type="PROSITE" id="PS50995">
    <property type="entry name" value="HTH_MARR_2"/>
    <property type="match status" value="1"/>
</dbReference>
<keyword evidence="3" id="KW-0804">Transcription</keyword>